<evidence type="ECO:0000256" key="3">
    <source>
        <dbReference type="ARBA" id="ARBA00022553"/>
    </source>
</evidence>
<evidence type="ECO:0000256" key="5">
    <source>
        <dbReference type="ARBA" id="ARBA00023194"/>
    </source>
</evidence>
<dbReference type="NCBIfam" id="TIGR01720">
    <property type="entry name" value="NRPS-para261"/>
    <property type="match status" value="1"/>
</dbReference>
<protein>
    <submittedName>
        <fullName evidence="8">Amino acid adenylation domain-containing protein</fullName>
    </submittedName>
</protein>
<evidence type="ECO:0000313" key="9">
    <source>
        <dbReference type="Proteomes" id="UP001223390"/>
    </source>
</evidence>
<feature type="region of interest" description="Disordered" evidence="6">
    <location>
        <begin position="1346"/>
        <end position="1370"/>
    </location>
</feature>
<feature type="region of interest" description="Disordered" evidence="6">
    <location>
        <begin position="1707"/>
        <end position="1742"/>
    </location>
</feature>
<accession>A0ABT7H643</accession>
<dbReference type="PANTHER" id="PTHR45527:SF1">
    <property type="entry name" value="FATTY ACID SYNTHASE"/>
    <property type="match status" value="1"/>
</dbReference>
<evidence type="ECO:0000256" key="1">
    <source>
        <dbReference type="ARBA" id="ARBA00001957"/>
    </source>
</evidence>
<dbReference type="InterPro" id="IPR001242">
    <property type="entry name" value="Condensation_dom"/>
</dbReference>
<keyword evidence="5" id="KW-0045">Antibiotic biosynthesis</keyword>
<dbReference type="EMBL" id="JASITI010000109">
    <property type="protein sequence ID" value="MDK9501352.1"/>
    <property type="molecule type" value="Genomic_DNA"/>
</dbReference>
<dbReference type="InterPro" id="IPR020845">
    <property type="entry name" value="AMP-binding_CS"/>
</dbReference>
<organism evidence="8 9">
    <name type="scientific">Streptomyces katrae</name>
    <dbReference type="NCBI Taxonomy" id="68223"/>
    <lineage>
        <taxon>Bacteria</taxon>
        <taxon>Bacillati</taxon>
        <taxon>Actinomycetota</taxon>
        <taxon>Actinomycetes</taxon>
        <taxon>Kitasatosporales</taxon>
        <taxon>Streptomycetaceae</taxon>
        <taxon>Streptomyces</taxon>
    </lineage>
</organism>
<proteinExistence type="predicted"/>
<keyword evidence="2" id="KW-0596">Phosphopantetheine</keyword>
<dbReference type="InterPro" id="IPR020806">
    <property type="entry name" value="PKS_PP-bd"/>
</dbReference>
<dbReference type="InterPro" id="IPR010060">
    <property type="entry name" value="NRPS_synth"/>
</dbReference>
<dbReference type="Pfam" id="PF13193">
    <property type="entry name" value="AMP-binding_C"/>
    <property type="match status" value="2"/>
</dbReference>
<dbReference type="Pfam" id="PF00501">
    <property type="entry name" value="AMP-binding"/>
    <property type="match status" value="2"/>
</dbReference>
<dbReference type="InterPro" id="IPR006162">
    <property type="entry name" value="Ppantetheine_attach_site"/>
</dbReference>
<dbReference type="PROSITE" id="PS50075">
    <property type="entry name" value="CARRIER"/>
    <property type="match status" value="2"/>
</dbReference>
<dbReference type="InterPro" id="IPR045851">
    <property type="entry name" value="AMP-bd_C_sf"/>
</dbReference>
<dbReference type="Gene3D" id="1.10.1200.10">
    <property type="entry name" value="ACP-like"/>
    <property type="match status" value="1"/>
</dbReference>
<dbReference type="Gene3D" id="2.30.38.10">
    <property type="entry name" value="Luciferase, Domain 3"/>
    <property type="match status" value="2"/>
</dbReference>
<dbReference type="InterPro" id="IPR023213">
    <property type="entry name" value="CAT-like_dom_sf"/>
</dbReference>
<dbReference type="SMART" id="SM00823">
    <property type="entry name" value="PKS_PP"/>
    <property type="match status" value="2"/>
</dbReference>
<comment type="cofactor">
    <cofactor evidence="1">
        <name>pantetheine 4'-phosphate</name>
        <dbReference type="ChEBI" id="CHEBI:47942"/>
    </cofactor>
</comment>
<feature type="domain" description="Carrier" evidence="7">
    <location>
        <begin position="2017"/>
        <end position="2092"/>
    </location>
</feature>
<feature type="region of interest" description="Disordered" evidence="6">
    <location>
        <begin position="137"/>
        <end position="179"/>
    </location>
</feature>
<dbReference type="Gene3D" id="3.40.50.980">
    <property type="match status" value="2"/>
</dbReference>
<dbReference type="Gene3D" id="3.40.50.12780">
    <property type="entry name" value="N-terminal domain of ligase-like"/>
    <property type="match status" value="1"/>
</dbReference>
<dbReference type="InterPro" id="IPR000873">
    <property type="entry name" value="AMP-dep_synth/lig_dom"/>
</dbReference>
<evidence type="ECO:0000259" key="7">
    <source>
        <dbReference type="PROSITE" id="PS50075"/>
    </source>
</evidence>
<keyword evidence="3" id="KW-0597">Phosphoprotein</keyword>
<feature type="region of interest" description="Disordered" evidence="6">
    <location>
        <begin position="1"/>
        <end position="23"/>
    </location>
</feature>
<sequence>MAVHDPLESGRSPEVVADGTGPLPDPTVPALFERQARLTPDAVAVVDADAHLTYRELDERAGRVAAALAARGVGPESLVGVCLPRSADTVVALLGVLKAGGAYLPLDPDYPAERVEFMLGDARPVLLLEDARRALPADPARRRPPSATLAELLGADDGPGSRAADPGGTEGRDGAPIPRRHPADLAYVIYTSGSTGTPKGIGVTDRDVVALAGDSRFRGGAHARVLLHSPPAFDASVYEMWVPLLGGGRVVVSPAPDLTPDALAAVVARHGITAVWLTSALFDVLVEEDVHALAGLREVWVGGDRVSPRSVERAMAACPDIVFVNGYGPTETTVFATSHRIARRSQSDAGRPVPIGRPLDTLRARVLDDALRPVAPGALGELYVAGAGVARGYLNRPSLTAGRFTADPFGPPGGRMYRTGDLVSVDADGDLVYQGRADTQVKIRGFRIEPGEIEAALLAHPDVAHAAVVAREHGAGSARQLVAYVVPARRRGTADTRLVTDLLREVAERLPAYMVPGAVVLLERLPLTANGKLDRAALPAPGPTGAAPYRAPRTPREEALATVFAEVLGRPRIGIDDDFLTLGGDSIQSIQVVARARALGVEVSSREVFRRRTVAALAAAAGAVDPRERPVLPELDGGGSGPMPLMPVAHWIGDHAPGFGRLLQAVVLDLPEDVDDDGLAATLTAVLHRHDLLRARLTADGMTVEPPGTADAAALIRTVDHDGAYSGETWRDLLARELDALAGRLDPAAGRVAAFVRFRPPFGPGRLLVGIHHLVIDGVSWKILLPDLAAAWKQVREGRSPELAEPVTSARRWAHALAEEALRPERVAELPQWLAVVDGPDPVLGARRLDPAVDVHATVGKVRVRLPAEVTAPLLTTVPAAFHGGVNDVLLAALAMAVSAWRRARGVVEPSTLLRLEGHGREEDAVPGADLSRTVGWFTSVFPVRLDLAGADLDEAFRGGPAAGSVVKAVKEQLAALPGKGLGYGLLRHLNPDTGPVMAPYGLGQVGFNYLGRFSAADMPEELRGLGWTQTAEVAEYTEFAELDAGHDPAMPALCELDVNAMVADTPDGPRLGAVFGAPAGVLSATEVAELAGLWQNALEALARHTATPGAGGLTPSDLPLVKVGQDEIEAWEKQYPGLADVWPPTALQAGLLHHSGLAGTDADTYQVQLVFGFTGAVDAARMRRAGQALLDRHTGLRTAYAADAQGDTVQLVVDGAELPWRELRLSAAGFEEFLTADRAVPFDTATPPLLRMTLARITPGDDAPEGAAERTEVVLTAHHVLFDGWSEPLLLRDLLDLYAATDGAPAPATAPSFAGFLDLLGRRDATASTAAHTAALEGVDAATLIAPDSDGHGDDDGGDGGDSTGFGELELPLTADETDALTRRAAASGATPNSVLQAAWAAVLTELTGRTDVLFGTTVSGRPPGLEGVDATVGLFINTLPVRVRVTPGEPLAALAARVQDDQAALLDHYDCALADLHEATGLKTLFDTLVVYQSYPFDRAAIARSAAAAGLSDPVFRNIAGSHYPLVVMADQDPALRLRLQYRRGSLDRDRAARIGDRLLRVLRAFAADPHVTTAAAVAPVPDGPRTQAAALARTPAPTPQDPTARLAARDPGAPALVTGRDTTTAGRLLDRAGRLAAALRATGVAPADVVAVACTDPADRAAALLAVVTAGGCALPLDPADPAAWTAAVLREARPVAVVTAAATGPRPWDGLPEIPVEPGSDGPAEAPAAGSSSVRPAAPVHPARPALLTYAPDAEARPYGTVLTHAALAAAAEDPAEDDPFTAGPDTPAADLLAALWAGRTVEVRTGTDAPPAAPPAAPAAVPAAVPADPGQARVLTPSLAPADPGATGELYLTGGPAQGGAHATVPTASRYVADPYGPPGSRMCRTGLHVRAAAEGGLPPTGTGSPVTGGPDTGHRAVRAVLLAHPDVVAAAAVPPAAPAGGSPAQAPAPDAYAVLREQAAVTGEDLRGHVAGLLPPHLVPGTVQLLDRLPLTATGRLDTRGLPAPATARRAPGDARESRLTGLFTAVLGREDIGVDDDFFALGGNSLLATRLIGRIRNELGVEVSIRAVFQHATAAALAAHWDEIATASGPRLRKMS</sequence>
<gene>
    <name evidence="8" type="ORF">QEZ40_000630</name>
</gene>
<evidence type="ECO:0000256" key="6">
    <source>
        <dbReference type="SAM" id="MobiDB-lite"/>
    </source>
</evidence>
<evidence type="ECO:0000256" key="4">
    <source>
        <dbReference type="ARBA" id="ARBA00022737"/>
    </source>
</evidence>
<dbReference type="InterPro" id="IPR042099">
    <property type="entry name" value="ANL_N_sf"/>
</dbReference>
<dbReference type="SUPFAM" id="SSF52777">
    <property type="entry name" value="CoA-dependent acyltransferases"/>
    <property type="match status" value="4"/>
</dbReference>
<dbReference type="PROSITE" id="PS00455">
    <property type="entry name" value="AMP_BINDING"/>
    <property type="match status" value="1"/>
</dbReference>
<dbReference type="InterPro" id="IPR036736">
    <property type="entry name" value="ACP-like_sf"/>
</dbReference>
<feature type="region of interest" description="Disordered" evidence="6">
    <location>
        <begin position="1810"/>
        <end position="1830"/>
    </location>
</feature>
<dbReference type="Gene3D" id="3.40.50.1820">
    <property type="entry name" value="alpha/beta hydrolase"/>
    <property type="match status" value="1"/>
</dbReference>
<dbReference type="RefSeq" id="WP_285346764.1">
    <property type="nucleotide sequence ID" value="NZ_JASITI010000109.1"/>
</dbReference>
<dbReference type="InterPro" id="IPR010071">
    <property type="entry name" value="AA_adenyl_dom"/>
</dbReference>
<keyword evidence="9" id="KW-1185">Reference proteome</keyword>
<dbReference type="InterPro" id="IPR009081">
    <property type="entry name" value="PP-bd_ACP"/>
</dbReference>
<dbReference type="SUPFAM" id="SSF47336">
    <property type="entry name" value="ACP-like"/>
    <property type="match status" value="2"/>
</dbReference>
<dbReference type="Proteomes" id="UP001223390">
    <property type="component" value="Unassembled WGS sequence"/>
</dbReference>
<dbReference type="InterPro" id="IPR025110">
    <property type="entry name" value="AMP-bd_C"/>
</dbReference>
<dbReference type="PANTHER" id="PTHR45527">
    <property type="entry name" value="NONRIBOSOMAL PEPTIDE SYNTHETASE"/>
    <property type="match status" value="1"/>
</dbReference>
<dbReference type="Gene3D" id="3.30.559.30">
    <property type="entry name" value="Nonribosomal peptide synthetase, condensation domain"/>
    <property type="match status" value="2"/>
</dbReference>
<dbReference type="CDD" id="cd12117">
    <property type="entry name" value="A_NRPS_Srf_like"/>
    <property type="match status" value="1"/>
</dbReference>
<dbReference type="Pfam" id="PF00550">
    <property type="entry name" value="PP-binding"/>
    <property type="match status" value="2"/>
</dbReference>
<feature type="compositionally biased region" description="Low complexity" evidence="6">
    <location>
        <begin position="1721"/>
        <end position="1742"/>
    </location>
</feature>
<dbReference type="Pfam" id="PF00668">
    <property type="entry name" value="Condensation"/>
    <property type="match status" value="2"/>
</dbReference>
<dbReference type="SUPFAM" id="SSF56801">
    <property type="entry name" value="Acetyl-CoA synthetase-like"/>
    <property type="match status" value="2"/>
</dbReference>
<dbReference type="Gene3D" id="3.30.300.30">
    <property type="match status" value="2"/>
</dbReference>
<comment type="caution">
    <text evidence="8">The sequence shown here is derived from an EMBL/GenBank/DDBJ whole genome shotgun (WGS) entry which is preliminary data.</text>
</comment>
<keyword evidence="4" id="KW-0677">Repeat</keyword>
<feature type="domain" description="Carrier" evidence="7">
    <location>
        <begin position="551"/>
        <end position="625"/>
    </location>
</feature>
<evidence type="ECO:0000256" key="2">
    <source>
        <dbReference type="ARBA" id="ARBA00022450"/>
    </source>
</evidence>
<name>A0ABT7H643_9ACTN</name>
<dbReference type="NCBIfam" id="TIGR01733">
    <property type="entry name" value="AA-adenyl-dom"/>
    <property type="match status" value="1"/>
</dbReference>
<evidence type="ECO:0000313" key="8">
    <source>
        <dbReference type="EMBL" id="MDK9501352.1"/>
    </source>
</evidence>
<dbReference type="PROSITE" id="PS00012">
    <property type="entry name" value="PHOSPHOPANTETHEINE"/>
    <property type="match status" value="2"/>
</dbReference>
<reference evidence="8 9" key="1">
    <citation type="submission" date="2023-05" db="EMBL/GenBank/DDBJ databases">
        <title>Sequencing and Assembly of Streptomyces sp. NP73.</title>
        <authorList>
            <person name="Konwar A.N."/>
            <person name="Saikia K."/>
            <person name="Thakur D."/>
        </authorList>
    </citation>
    <scope>NUCLEOTIDE SEQUENCE [LARGE SCALE GENOMIC DNA]</scope>
    <source>
        <strain evidence="8 9">NP73</strain>
    </source>
</reference>
<dbReference type="Gene3D" id="3.30.559.10">
    <property type="entry name" value="Chloramphenicol acetyltransferase-like domain"/>
    <property type="match status" value="2"/>
</dbReference>
<dbReference type="InterPro" id="IPR029058">
    <property type="entry name" value="AB_hydrolase_fold"/>
</dbReference>